<evidence type="ECO:0000256" key="1">
    <source>
        <dbReference type="ARBA" id="ARBA00004141"/>
    </source>
</evidence>
<name>A0A7H0JX77_9CORY</name>
<evidence type="ECO:0000256" key="4">
    <source>
        <dbReference type="ARBA" id="ARBA00022692"/>
    </source>
</evidence>
<feature type="transmembrane region" description="Helical" evidence="9">
    <location>
        <begin position="245"/>
        <end position="271"/>
    </location>
</feature>
<dbReference type="Proteomes" id="UP000516235">
    <property type="component" value="Chromosome"/>
</dbReference>
<comment type="similarity">
    <text evidence="7">Belongs to the MptA/B family.</text>
</comment>
<dbReference type="EMBL" id="CP061032">
    <property type="protein sequence ID" value="QNP89643.1"/>
    <property type="molecule type" value="Genomic_DNA"/>
</dbReference>
<dbReference type="EMBL" id="JACMYE010000001">
    <property type="protein sequence ID" value="MBC3177930.1"/>
    <property type="molecule type" value="Genomic_DNA"/>
</dbReference>
<evidence type="ECO:0000313" key="10">
    <source>
        <dbReference type="EMBL" id="MBC3177930.1"/>
    </source>
</evidence>
<keyword evidence="3 11" id="KW-0808">Transferase</keyword>
<keyword evidence="13" id="KW-1185">Reference proteome</keyword>
<evidence type="ECO:0000256" key="3">
    <source>
        <dbReference type="ARBA" id="ARBA00022679"/>
    </source>
</evidence>
<dbReference type="InterPro" id="IPR017822">
    <property type="entry name" value="MptA-like"/>
</dbReference>
<dbReference type="InterPro" id="IPR049829">
    <property type="entry name" value="MptA/B-like"/>
</dbReference>
<comment type="subcellular location">
    <subcellularLocation>
        <location evidence="1">Membrane</location>
        <topology evidence="1">Multi-pass membrane protein</topology>
    </subcellularLocation>
</comment>
<accession>A0A7H0JX77</accession>
<reference evidence="12 13" key="1">
    <citation type="submission" date="2020-08" db="EMBL/GenBank/DDBJ databases">
        <title>novel species in genus Corynebacterium.</title>
        <authorList>
            <person name="Zhang G."/>
        </authorList>
    </citation>
    <scope>NUCLEOTIDE SEQUENCE [LARGE SCALE GENOMIC DNA]</scope>
    <source>
        <strain evidence="11">Zg-917</strain>
        <strain evidence="12 13">zg-917</strain>
    </source>
</reference>
<gene>
    <name evidence="10" type="ORF">H7348_01180</name>
    <name evidence="11" type="ORF">IAU68_08020</name>
</gene>
<keyword evidence="5 9" id="KW-1133">Transmembrane helix</keyword>
<feature type="transmembrane region" description="Helical" evidence="9">
    <location>
        <begin position="51"/>
        <end position="71"/>
    </location>
</feature>
<dbReference type="NCBIfam" id="TIGR03459">
    <property type="entry name" value="crt_membr"/>
    <property type="match status" value="1"/>
</dbReference>
<protein>
    <recommendedName>
        <fullName evidence="8">Alpha-(1-&gt;6)-mannopyranosyltransferase A</fullName>
    </recommendedName>
</protein>
<feature type="transmembrane region" description="Helical" evidence="9">
    <location>
        <begin position="169"/>
        <end position="190"/>
    </location>
</feature>
<evidence type="ECO:0000313" key="11">
    <source>
        <dbReference type="EMBL" id="QNP89643.1"/>
    </source>
</evidence>
<dbReference type="GO" id="GO:0016757">
    <property type="term" value="F:glycosyltransferase activity"/>
    <property type="evidence" value="ECO:0007669"/>
    <property type="project" value="UniProtKB-KW"/>
</dbReference>
<feature type="transmembrane region" description="Helical" evidence="9">
    <location>
        <begin position="427"/>
        <end position="446"/>
    </location>
</feature>
<feature type="transmembrane region" description="Helical" evidence="9">
    <location>
        <begin position="83"/>
        <end position="99"/>
    </location>
</feature>
<dbReference type="Pfam" id="PF26314">
    <property type="entry name" value="MptA_B_family"/>
    <property type="match status" value="1"/>
</dbReference>
<evidence type="ECO:0000313" key="12">
    <source>
        <dbReference type="Proteomes" id="UP000516235"/>
    </source>
</evidence>
<feature type="transmembrane region" description="Helical" evidence="9">
    <location>
        <begin position="283"/>
        <end position="307"/>
    </location>
</feature>
<dbReference type="AlphaFoldDB" id="A0A7H0JX77"/>
<keyword evidence="6 9" id="KW-0472">Membrane</keyword>
<evidence type="ECO:0000313" key="13">
    <source>
        <dbReference type="Proteomes" id="UP000642876"/>
    </source>
</evidence>
<feature type="transmembrane region" description="Helical" evidence="9">
    <location>
        <begin position="458"/>
        <end position="475"/>
    </location>
</feature>
<evidence type="ECO:0000256" key="6">
    <source>
        <dbReference type="ARBA" id="ARBA00023136"/>
    </source>
</evidence>
<dbReference type="RefSeq" id="WP_171192786.1">
    <property type="nucleotide sequence ID" value="NZ_CP061032.1"/>
</dbReference>
<feature type="transmembrane region" description="Helical" evidence="9">
    <location>
        <begin position="360"/>
        <end position="377"/>
    </location>
</feature>
<dbReference type="KEGG" id="cluj:IAU68_08020"/>
<evidence type="ECO:0000256" key="5">
    <source>
        <dbReference type="ARBA" id="ARBA00022989"/>
    </source>
</evidence>
<dbReference type="NCBIfam" id="NF038066">
    <property type="entry name" value="MptB"/>
    <property type="match status" value="1"/>
</dbReference>
<proteinExistence type="inferred from homology"/>
<evidence type="ECO:0000256" key="8">
    <source>
        <dbReference type="NCBIfam" id="TIGR03459"/>
    </source>
</evidence>
<keyword evidence="4 9" id="KW-0812">Transmembrane</keyword>
<dbReference type="Proteomes" id="UP000642876">
    <property type="component" value="Unassembled WGS sequence"/>
</dbReference>
<evidence type="ECO:0000256" key="2">
    <source>
        <dbReference type="ARBA" id="ARBA00022676"/>
    </source>
</evidence>
<keyword evidence="2" id="KW-0328">Glycosyltransferase</keyword>
<sequence length="488" mass="52202">MARFLKPLPVGALAAVLIAIGSFGAGATRYRGGVLRELDLEFLAYGHGRSVMDVILTAGVILLVAAWVWLWRTRPSATTTKKAVWAWAAPLALSVPIMSRDVYSYLMQGAMLRDGFDPYSQGAAINPGPYLWEVSHDWRNTTTPYGPLHLGIGKAVTSIVGDNVTAGLIAYRLIALAGFALIAWSVPRLAHYAGGDPAFATWIGVANPVMLLHLVGGMHNEAVMVGLVCLGLYSCLRREWCTPGIVLIACAVSLKATAAFALPFVVWLMVTRRARGTGARQRFVALLVTGTWAVAVTVAVIQAVTWICGSTWGWLAEITGNSKVINPLAGPTLAAELITPLVQLLDDDFHYNEALAATRPIFSILMLVGLVAAWWWFRPKRDGGDSDYAPRLLAGTTAAYAAAFATNAVTLPWYYASILSLTGTFRAPAWVGKLATGASVVVALAFTGSGNHRLYDMWFLAAAAITAVVAVTSVFEDPAKTPSPARDE</sequence>
<dbReference type="GO" id="GO:0016020">
    <property type="term" value="C:membrane"/>
    <property type="evidence" value="ECO:0007669"/>
    <property type="project" value="UniProtKB-SubCell"/>
</dbReference>
<evidence type="ECO:0000256" key="7">
    <source>
        <dbReference type="ARBA" id="ARBA00043987"/>
    </source>
</evidence>
<feature type="transmembrane region" description="Helical" evidence="9">
    <location>
        <begin position="398"/>
        <end position="415"/>
    </location>
</feature>
<organism evidence="11 12">
    <name type="scientific">Corynebacterium lujinxingii</name>
    <dbReference type="NCBI Taxonomy" id="2763010"/>
    <lineage>
        <taxon>Bacteria</taxon>
        <taxon>Bacillati</taxon>
        <taxon>Actinomycetota</taxon>
        <taxon>Actinomycetes</taxon>
        <taxon>Mycobacteriales</taxon>
        <taxon>Corynebacteriaceae</taxon>
        <taxon>Corynebacterium</taxon>
    </lineage>
</organism>
<evidence type="ECO:0000256" key="9">
    <source>
        <dbReference type="SAM" id="Phobius"/>
    </source>
</evidence>